<organism evidence="6 7">
    <name type="scientific">Paenibacillus abyssi</name>
    <dbReference type="NCBI Taxonomy" id="1340531"/>
    <lineage>
        <taxon>Bacteria</taxon>
        <taxon>Bacillati</taxon>
        <taxon>Bacillota</taxon>
        <taxon>Bacilli</taxon>
        <taxon>Bacillales</taxon>
        <taxon>Paenibacillaceae</taxon>
        <taxon>Paenibacillus</taxon>
    </lineage>
</organism>
<gene>
    <name evidence="6" type="ORF">GCM10010916_14480</name>
</gene>
<comment type="caution">
    <text evidence="6">The sequence shown here is derived from an EMBL/GenBank/DDBJ whole genome shotgun (WGS) entry which is preliminary data.</text>
</comment>
<feature type="transmembrane region" description="Helical" evidence="5">
    <location>
        <begin position="256"/>
        <end position="281"/>
    </location>
</feature>
<evidence type="ECO:0000313" key="7">
    <source>
        <dbReference type="Proteomes" id="UP000644756"/>
    </source>
</evidence>
<evidence type="ECO:0000256" key="3">
    <source>
        <dbReference type="ARBA" id="ARBA00022989"/>
    </source>
</evidence>
<protein>
    <submittedName>
        <fullName evidence="6">Transporter</fullName>
    </submittedName>
</protein>
<feature type="transmembrane region" description="Helical" evidence="5">
    <location>
        <begin position="114"/>
        <end position="137"/>
    </location>
</feature>
<keyword evidence="3 5" id="KW-1133">Transmembrane helix</keyword>
<feature type="transmembrane region" description="Helical" evidence="5">
    <location>
        <begin position="85"/>
        <end position="107"/>
    </location>
</feature>
<comment type="subcellular location">
    <subcellularLocation>
        <location evidence="1">Membrane</location>
        <topology evidence="1">Multi-pass membrane protein</topology>
    </subcellularLocation>
</comment>
<proteinExistence type="predicted"/>
<dbReference type="AlphaFoldDB" id="A0A917FQV6"/>
<dbReference type="Gene3D" id="1.20.1530.20">
    <property type="match status" value="1"/>
</dbReference>
<dbReference type="RefSeq" id="WP_188530393.1">
    <property type="nucleotide sequence ID" value="NZ_BMGR01000004.1"/>
</dbReference>
<evidence type="ECO:0000256" key="1">
    <source>
        <dbReference type="ARBA" id="ARBA00004141"/>
    </source>
</evidence>
<feature type="transmembrane region" description="Helical" evidence="5">
    <location>
        <begin position="56"/>
        <end position="79"/>
    </location>
</feature>
<evidence type="ECO:0000256" key="4">
    <source>
        <dbReference type="ARBA" id="ARBA00023136"/>
    </source>
</evidence>
<feature type="transmembrane region" description="Helical" evidence="5">
    <location>
        <begin position="26"/>
        <end position="44"/>
    </location>
</feature>
<keyword evidence="4 5" id="KW-0472">Membrane</keyword>
<evidence type="ECO:0000313" key="6">
    <source>
        <dbReference type="EMBL" id="GGF98325.1"/>
    </source>
</evidence>
<name>A0A917FQV6_9BACL</name>
<reference evidence="6" key="1">
    <citation type="journal article" date="2014" name="Int. J. Syst. Evol. Microbiol.">
        <title>Complete genome sequence of Corynebacterium casei LMG S-19264T (=DSM 44701T), isolated from a smear-ripened cheese.</title>
        <authorList>
            <consortium name="US DOE Joint Genome Institute (JGI-PGF)"/>
            <person name="Walter F."/>
            <person name="Albersmeier A."/>
            <person name="Kalinowski J."/>
            <person name="Ruckert C."/>
        </authorList>
    </citation>
    <scope>NUCLEOTIDE SEQUENCE</scope>
    <source>
        <strain evidence="6">CGMCC 1.12987</strain>
    </source>
</reference>
<dbReference type="PANTHER" id="PTHR10361:SF28">
    <property type="entry name" value="P3 PROTEIN-RELATED"/>
    <property type="match status" value="1"/>
</dbReference>
<dbReference type="InterPro" id="IPR038770">
    <property type="entry name" value="Na+/solute_symporter_sf"/>
</dbReference>
<feature type="transmembrane region" description="Helical" evidence="5">
    <location>
        <begin position="149"/>
        <end position="168"/>
    </location>
</feature>
<dbReference type="Pfam" id="PF01758">
    <property type="entry name" value="SBF"/>
    <property type="match status" value="1"/>
</dbReference>
<evidence type="ECO:0000256" key="2">
    <source>
        <dbReference type="ARBA" id="ARBA00022692"/>
    </source>
</evidence>
<dbReference type="GO" id="GO:0016020">
    <property type="term" value="C:membrane"/>
    <property type="evidence" value="ECO:0007669"/>
    <property type="project" value="UniProtKB-SubCell"/>
</dbReference>
<dbReference type="InterPro" id="IPR002657">
    <property type="entry name" value="BilAc:Na_symport/Acr3"/>
</dbReference>
<feature type="transmembrane region" description="Helical" evidence="5">
    <location>
        <begin position="213"/>
        <end position="236"/>
    </location>
</feature>
<dbReference type="Proteomes" id="UP000644756">
    <property type="component" value="Unassembled WGS sequence"/>
</dbReference>
<dbReference type="InterPro" id="IPR004710">
    <property type="entry name" value="Bilac:Na_transpt"/>
</dbReference>
<feature type="transmembrane region" description="Helical" evidence="5">
    <location>
        <begin position="189"/>
        <end position="207"/>
    </location>
</feature>
<reference evidence="6" key="2">
    <citation type="submission" date="2020-09" db="EMBL/GenBank/DDBJ databases">
        <authorList>
            <person name="Sun Q."/>
            <person name="Zhou Y."/>
        </authorList>
    </citation>
    <scope>NUCLEOTIDE SEQUENCE</scope>
    <source>
        <strain evidence="6">CGMCC 1.12987</strain>
    </source>
</reference>
<sequence>MFLIIPGSLVLGFLFSEFLIRFIDAVPYLFAVVTLTMALGCGIRQLQLVVRRPLPMLWTLVIAHLVLPLVAFALGTAVFGSDSPYVIGLVLFTIIPLGVSSVIWVGLSGGSIPLMLSLVVVDSALSPLVVSSGIHMLFGTGITVDTTHIMVDLLIIVVLPTIVGVILHEISKGKLNEVVKPVGGPISKLCFTAVVALNAAAIAPYVAQLQGDMLKLVPVVVVLVGLCYAAGFAGAVPFRDRELLTTVSYATGMRNISLGIVLALGYFSPLTAVPVVLSILIQQPVATLHHYILQKINISKSGEIGRGQVR</sequence>
<dbReference type="EMBL" id="BMGR01000004">
    <property type="protein sequence ID" value="GGF98325.1"/>
    <property type="molecule type" value="Genomic_DNA"/>
</dbReference>
<keyword evidence="7" id="KW-1185">Reference proteome</keyword>
<dbReference type="PANTHER" id="PTHR10361">
    <property type="entry name" value="SODIUM-BILE ACID COTRANSPORTER"/>
    <property type="match status" value="1"/>
</dbReference>
<evidence type="ECO:0000256" key="5">
    <source>
        <dbReference type="SAM" id="Phobius"/>
    </source>
</evidence>
<keyword evidence="2 5" id="KW-0812">Transmembrane</keyword>
<accession>A0A917FQV6</accession>